<name>A0A1Q9DXF9_SYMMI</name>
<comment type="similarity">
    <text evidence="2">Belongs to the RER1 family.</text>
</comment>
<gene>
    <name evidence="8" type="primary">RER1A</name>
    <name evidence="8" type="ORF">AK812_SmicGene17532</name>
</gene>
<reference evidence="8 9" key="1">
    <citation type="submission" date="2016-02" db="EMBL/GenBank/DDBJ databases">
        <title>Genome analysis of coral dinoflagellate symbionts highlights evolutionary adaptations to a symbiotic lifestyle.</title>
        <authorList>
            <person name="Aranda M."/>
            <person name="Li Y."/>
            <person name="Liew Y.J."/>
            <person name="Baumgarten S."/>
            <person name="Simakov O."/>
            <person name="Wilson M."/>
            <person name="Piel J."/>
            <person name="Ashoor H."/>
            <person name="Bougouffa S."/>
            <person name="Bajic V.B."/>
            <person name="Ryu T."/>
            <person name="Ravasi T."/>
            <person name="Bayer T."/>
            <person name="Micklem G."/>
            <person name="Kim H."/>
            <person name="Bhak J."/>
            <person name="Lajeunesse T.C."/>
            <person name="Voolstra C.R."/>
        </authorList>
    </citation>
    <scope>NUCLEOTIDE SEQUENCE [LARGE SCALE GENOMIC DNA]</scope>
    <source>
        <strain evidence="8 9">CCMP2467</strain>
    </source>
</reference>
<protein>
    <submittedName>
        <fullName evidence="8">Protein RER1A</fullName>
    </submittedName>
</protein>
<evidence type="ECO:0000256" key="4">
    <source>
        <dbReference type="ARBA" id="ARBA00022989"/>
    </source>
</evidence>
<evidence type="ECO:0000313" key="8">
    <source>
        <dbReference type="EMBL" id="OLP99846.1"/>
    </source>
</evidence>
<proteinExistence type="inferred from homology"/>
<dbReference type="PANTHER" id="PTHR10743:SF0">
    <property type="entry name" value="PROTEIN RER1"/>
    <property type="match status" value="1"/>
</dbReference>
<keyword evidence="9" id="KW-1185">Reference proteome</keyword>
<accession>A0A1Q9DXF9</accession>
<dbReference type="GO" id="GO:0000139">
    <property type="term" value="C:Golgi membrane"/>
    <property type="evidence" value="ECO:0007669"/>
    <property type="project" value="TreeGrafter"/>
</dbReference>
<dbReference type="OrthoDB" id="448250at2759"/>
<dbReference type="GO" id="GO:0006890">
    <property type="term" value="P:retrograde vesicle-mediated transport, Golgi to endoplasmic reticulum"/>
    <property type="evidence" value="ECO:0007669"/>
    <property type="project" value="TreeGrafter"/>
</dbReference>
<feature type="transmembrane region" description="Helical" evidence="7">
    <location>
        <begin position="79"/>
        <end position="95"/>
    </location>
</feature>
<dbReference type="Proteomes" id="UP000186817">
    <property type="component" value="Unassembled WGS sequence"/>
</dbReference>
<dbReference type="Pfam" id="PF03248">
    <property type="entry name" value="Rer1"/>
    <property type="match status" value="1"/>
</dbReference>
<evidence type="ECO:0000256" key="7">
    <source>
        <dbReference type="SAM" id="Phobius"/>
    </source>
</evidence>
<dbReference type="GO" id="GO:0006621">
    <property type="term" value="P:protein retention in ER lumen"/>
    <property type="evidence" value="ECO:0007669"/>
    <property type="project" value="TreeGrafter"/>
</dbReference>
<dbReference type="PANTHER" id="PTHR10743">
    <property type="entry name" value="PROTEIN RER1"/>
    <property type="match status" value="1"/>
</dbReference>
<keyword evidence="5 7" id="KW-0472">Membrane</keyword>
<evidence type="ECO:0000256" key="5">
    <source>
        <dbReference type="ARBA" id="ARBA00023136"/>
    </source>
</evidence>
<organism evidence="8 9">
    <name type="scientific">Symbiodinium microadriaticum</name>
    <name type="common">Dinoflagellate</name>
    <name type="synonym">Zooxanthella microadriatica</name>
    <dbReference type="NCBI Taxonomy" id="2951"/>
    <lineage>
        <taxon>Eukaryota</taxon>
        <taxon>Sar</taxon>
        <taxon>Alveolata</taxon>
        <taxon>Dinophyceae</taxon>
        <taxon>Suessiales</taxon>
        <taxon>Symbiodiniaceae</taxon>
        <taxon>Symbiodinium</taxon>
    </lineage>
</organism>
<dbReference type="AlphaFoldDB" id="A0A1Q9DXF9"/>
<evidence type="ECO:0000313" key="9">
    <source>
        <dbReference type="Proteomes" id="UP000186817"/>
    </source>
</evidence>
<comment type="subcellular location">
    <subcellularLocation>
        <location evidence="1">Membrane</location>
        <topology evidence="1">Multi-pass membrane protein</topology>
    </subcellularLocation>
</comment>
<keyword evidence="3 7" id="KW-0812">Transmembrane</keyword>
<comment type="caution">
    <text evidence="8">The sequence shown here is derived from an EMBL/GenBank/DDBJ whole genome shotgun (WGS) entry which is preliminary data.</text>
</comment>
<keyword evidence="4 7" id="KW-1133">Transmembrane helix</keyword>
<evidence type="ECO:0000256" key="6">
    <source>
        <dbReference type="SAM" id="MobiDB-lite"/>
    </source>
</evidence>
<evidence type="ECO:0000256" key="2">
    <source>
        <dbReference type="ARBA" id="ARBA00006070"/>
    </source>
</evidence>
<dbReference type="EMBL" id="LSRX01000348">
    <property type="protein sequence ID" value="OLP99846.1"/>
    <property type="molecule type" value="Genomic_DNA"/>
</dbReference>
<feature type="region of interest" description="Disordered" evidence="6">
    <location>
        <begin position="269"/>
        <end position="291"/>
    </location>
</feature>
<feature type="transmembrane region" description="Helical" evidence="7">
    <location>
        <begin position="52"/>
        <end position="73"/>
    </location>
</feature>
<feature type="transmembrane region" description="Helical" evidence="7">
    <location>
        <begin position="147"/>
        <end position="164"/>
    </location>
</feature>
<dbReference type="GO" id="GO:0005783">
    <property type="term" value="C:endoplasmic reticulum"/>
    <property type="evidence" value="ECO:0007669"/>
    <property type="project" value="GOC"/>
</dbReference>
<evidence type="ECO:0000256" key="3">
    <source>
        <dbReference type="ARBA" id="ARBA00022692"/>
    </source>
</evidence>
<evidence type="ECO:0000256" key="1">
    <source>
        <dbReference type="ARBA" id="ARBA00004141"/>
    </source>
</evidence>
<dbReference type="InterPro" id="IPR004932">
    <property type="entry name" value="Rer1"/>
</dbReference>
<sequence>MLLQPCGAKLGSQGTKNCGGMEDVQEAPAVVGCFGKLQHYVDKTTVWTKSRWFALSLCLLVYGIRVFLIQGFYIVSYGLGIYLLNLLIGFLSPAVDPEIEEVLPTTESEEFRPFTRKLPEFKFWFAAIRAVLVATVLTFLPAFDLPVFWPILLAYFIVLVVLTMKDRVRHMFKYKYVPFSIGKQTYGECAKVIPGKAPVILALAVLSSAATIANAGDMWRCRKIRTTNEPLCGQAAQVDSDEAVRRSARRLLLRKACSMEERVVMVRGMPDMPSNHESQCRAQESEARSFS</sequence>
<feature type="transmembrane region" description="Helical" evidence="7">
    <location>
        <begin position="121"/>
        <end position="141"/>
    </location>
</feature>